<dbReference type="KEGG" id="spn:SP_1630"/>
<dbReference type="EMBL" id="AE005672">
    <property type="protein sequence ID" value="AAK75710.1"/>
    <property type="molecule type" value="Genomic_DNA"/>
</dbReference>
<reference evidence="1 2" key="1">
    <citation type="journal article" date="2001" name="Science">
        <title>Complete genome sequence of a virulent isolate of Streptococcus pneumoniae.</title>
        <authorList>
            <person name="Tettelin H."/>
            <person name="Nelson K.E."/>
            <person name="Paulsen I.T."/>
            <person name="Eisen J.A."/>
            <person name="Read T.D."/>
            <person name="Peterson S."/>
            <person name="Heidelberg J."/>
            <person name="DeBoy R.T."/>
            <person name="Haft D.H."/>
            <person name="Dodson R.J."/>
            <person name="Durkin A.S."/>
            <person name="Gwinn M."/>
            <person name="Kolonay J.F."/>
            <person name="Nelson W.C."/>
            <person name="Peterson J.D."/>
            <person name="Umayam L.A."/>
            <person name="White O."/>
            <person name="Salzberg S.L."/>
            <person name="Lewis M.R."/>
            <person name="Radune D."/>
            <person name="Holtzapple E."/>
            <person name="Khouri H."/>
            <person name="Wolf A.M."/>
            <person name="Utterback T.R."/>
            <person name="Hansen C.L."/>
            <person name="McDonald L.A."/>
            <person name="Feldblyum T.V."/>
            <person name="Angiuoli S."/>
            <person name="Dickinson T."/>
            <person name="Hickey E.K."/>
            <person name="Holt I.E."/>
            <person name="Loftus B.J."/>
            <person name="Yang F."/>
            <person name="Smith H.O."/>
            <person name="Venter J.C."/>
            <person name="Dougherty B.A."/>
            <person name="Morrison D.A."/>
            <person name="Hollingshead S.K."/>
            <person name="Fraser C.M."/>
        </authorList>
    </citation>
    <scope>NUCLEOTIDE SEQUENCE [LARGE SCALE GENOMIC DNA]</scope>
    <source>
        <strain evidence="2">ATCC BAA-334 / TIGR4</strain>
    </source>
</reference>
<organism evidence="1 2">
    <name type="scientific">Streptococcus pneumoniae serotype 4 (strain ATCC BAA-334 / TIGR4)</name>
    <dbReference type="NCBI Taxonomy" id="170187"/>
    <lineage>
        <taxon>Bacteria</taxon>
        <taxon>Bacillati</taxon>
        <taxon>Bacillota</taxon>
        <taxon>Bacilli</taxon>
        <taxon>Lactobacillales</taxon>
        <taxon>Streptococcaceae</taxon>
        <taxon>Streptococcus</taxon>
    </lineage>
</organism>
<evidence type="ECO:0000313" key="1">
    <source>
        <dbReference type="EMBL" id="AAK75710.1"/>
    </source>
</evidence>
<keyword evidence="2" id="KW-1185">Reference proteome</keyword>
<evidence type="ECO:0000313" key="2">
    <source>
        <dbReference type="Proteomes" id="UP000000585"/>
    </source>
</evidence>
<accession>A0A0H2UQZ3</accession>
<evidence type="ECO:0008006" key="3">
    <source>
        <dbReference type="Google" id="ProtNLM"/>
    </source>
</evidence>
<protein>
    <recommendedName>
        <fullName evidence="3">30S ribosomal protein S15</fullName>
    </recommendedName>
</protein>
<dbReference type="EnsemblBacteria" id="AAK75710">
    <property type="protein sequence ID" value="AAK75710"/>
    <property type="gene ID" value="SP_1630"/>
</dbReference>
<dbReference type="eggNOG" id="ENOG5030IB7">
    <property type="taxonomic scope" value="Bacteria"/>
</dbReference>
<dbReference type="PaxDb" id="170187-SP_1630"/>
<dbReference type="AlphaFoldDB" id="A0A0H2UQZ3"/>
<sequence length="129" mass="15715">MKVEPRCDVLSRMSHFFIRILIMELQELVERSWAIRQAYHELEVKHHDSKWTVEEDLLALSNDIGNFQRLVMTKQGRYYDETPYTLEQKLSENIWWLLELSQRLDIDILTEMENFLSDKEKQLNVRTWK</sequence>
<proteinExistence type="predicted"/>
<gene>
    <name evidence="1" type="ordered locus">SP_1630</name>
</gene>
<dbReference type="Proteomes" id="UP000000585">
    <property type="component" value="Chromosome"/>
</dbReference>
<name>A0A0H2UQZ3_STRPN</name>